<dbReference type="CDD" id="cd00067">
    <property type="entry name" value="GAL4"/>
    <property type="match status" value="1"/>
</dbReference>
<dbReference type="GO" id="GO:0005634">
    <property type="term" value="C:nucleus"/>
    <property type="evidence" value="ECO:0007669"/>
    <property type="project" value="InterPro"/>
</dbReference>
<dbReference type="Pfam" id="PF00172">
    <property type="entry name" value="Zn_clus"/>
    <property type="match status" value="1"/>
</dbReference>
<evidence type="ECO:0000313" key="8">
    <source>
        <dbReference type="EMBL" id="UJO15824.1"/>
    </source>
</evidence>
<dbReference type="PRINTS" id="PR00755">
    <property type="entry name" value="AFLATOXINBRP"/>
</dbReference>
<evidence type="ECO:0000259" key="7">
    <source>
        <dbReference type="PROSITE" id="PS50048"/>
    </source>
</evidence>
<dbReference type="Gene3D" id="4.10.240.10">
    <property type="entry name" value="Zn(2)-C6 fungal-type DNA-binding domain"/>
    <property type="match status" value="1"/>
</dbReference>
<evidence type="ECO:0000256" key="5">
    <source>
        <dbReference type="ARBA" id="ARBA00023242"/>
    </source>
</evidence>
<keyword evidence="3" id="KW-0238">DNA-binding</keyword>
<name>A0A9Q8P780_PASFU</name>
<dbReference type="GO" id="GO:0008270">
    <property type="term" value="F:zinc ion binding"/>
    <property type="evidence" value="ECO:0007669"/>
    <property type="project" value="InterPro"/>
</dbReference>
<gene>
    <name evidence="8" type="ORF">CLAFUR5_05065</name>
</gene>
<feature type="region of interest" description="Disordered" evidence="6">
    <location>
        <begin position="41"/>
        <end position="85"/>
    </location>
</feature>
<keyword evidence="9" id="KW-1185">Reference proteome</keyword>
<dbReference type="GO" id="GO:0045122">
    <property type="term" value="P:aflatoxin biosynthetic process"/>
    <property type="evidence" value="ECO:0007669"/>
    <property type="project" value="InterPro"/>
</dbReference>
<feature type="compositionally biased region" description="Polar residues" evidence="6">
    <location>
        <begin position="50"/>
        <end position="59"/>
    </location>
</feature>
<dbReference type="AlphaFoldDB" id="A0A9Q8P780"/>
<reference evidence="8" key="2">
    <citation type="journal article" date="2022" name="Microb. Genom.">
        <title>A chromosome-scale genome assembly of the tomato pathogen Cladosporium fulvum reveals a compartmentalized genome architecture and the presence of a dispensable chromosome.</title>
        <authorList>
            <person name="Zaccaron A.Z."/>
            <person name="Chen L.H."/>
            <person name="Samaras A."/>
            <person name="Stergiopoulos I."/>
        </authorList>
    </citation>
    <scope>NUCLEOTIDE SEQUENCE</scope>
    <source>
        <strain evidence="8">Race5_Kim</strain>
    </source>
</reference>
<keyword evidence="4" id="KW-0804">Transcription</keyword>
<dbReference type="Pfam" id="PF08493">
    <property type="entry name" value="AflR"/>
    <property type="match status" value="1"/>
</dbReference>
<sequence length="380" mass="41465">MSTIKYRAACDHCSATKIKCTQERPQCARCRALGRDCHYSRSLRAGKPPRSSQGLNRKISNAPVLPRHNTPASAPAATSKPELWPTMSTPYPTPPAVAPTAEMFHFPDPSSAATSSSSSPSGSDWFFDFNDGSADGLGDLTPPLEVPESHLPPKHHDIKHPAFPPHSIDFGAFEDLINIPPATPLLANTSPAAGDRCAKLAIETLNSLYDMPATHLDSSGNRHPSVDQTLNTCARAVRAVHELVNCSCQKDFYLPMLITVATSKIIAWYQAVAYMRDPGTELPDGKQCVREVVVEGPLNIGAYQLDDKVGWTLKNQIVLGQLQRLSEAVSIYDRRYCSDSLGGPMTEGERLYSSIVGFVKSRLQFTIQELEGRIRSGHAQ</sequence>
<dbReference type="InterPro" id="IPR013700">
    <property type="entry name" value="AflR"/>
</dbReference>
<dbReference type="InterPro" id="IPR001138">
    <property type="entry name" value="Zn2Cys6_DnaBD"/>
</dbReference>
<dbReference type="GeneID" id="71984943"/>
<dbReference type="EMBL" id="CP090166">
    <property type="protein sequence ID" value="UJO15824.1"/>
    <property type="molecule type" value="Genomic_DNA"/>
</dbReference>
<evidence type="ECO:0000256" key="6">
    <source>
        <dbReference type="SAM" id="MobiDB-lite"/>
    </source>
</evidence>
<proteinExistence type="predicted"/>
<dbReference type="KEGG" id="ffu:CLAFUR5_05065"/>
<accession>A0A9Q8P780</accession>
<dbReference type="PROSITE" id="PS00463">
    <property type="entry name" value="ZN2_CY6_FUNGAL_1"/>
    <property type="match status" value="1"/>
</dbReference>
<reference evidence="8" key="1">
    <citation type="submission" date="2021-12" db="EMBL/GenBank/DDBJ databases">
        <authorList>
            <person name="Zaccaron A."/>
            <person name="Stergiopoulos I."/>
        </authorList>
    </citation>
    <scope>NUCLEOTIDE SEQUENCE</scope>
    <source>
        <strain evidence="8">Race5_Kim</strain>
    </source>
</reference>
<evidence type="ECO:0000313" key="9">
    <source>
        <dbReference type="Proteomes" id="UP000756132"/>
    </source>
</evidence>
<dbReference type="GO" id="GO:0003677">
    <property type="term" value="F:DNA binding"/>
    <property type="evidence" value="ECO:0007669"/>
    <property type="project" value="UniProtKB-KW"/>
</dbReference>
<dbReference type="InterPro" id="IPR036864">
    <property type="entry name" value="Zn2-C6_fun-type_DNA-bd_sf"/>
</dbReference>
<feature type="compositionally biased region" description="Low complexity" evidence="6">
    <location>
        <begin position="70"/>
        <end position="79"/>
    </location>
</feature>
<dbReference type="SUPFAM" id="SSF57701">
    <property type="entry name" value="Zn2/Cys6 DNA-binding domain"/>
    <property type="match status" value="1"/>
</dbReference>
<organism evidence="8 9">
    <name type="scientific">Passalora fulva</name>
    <name type="common">Tomato leaf mold</name>
    <name type="synonym">Cladosporium fulvum</name>
    <dbReference type="NCBI Taxonomy" id="5499"/>
    <lineage>
        <taxon>Eukaryota</taxon>
        <taxon>Fungi</taxon>
        <taxon>Dikarya</taxon>
        <taxon>Ascomycota</taxon>
        <taxon>Pezizomycotina</taxon>
        <taxon>Dothideomycetes</taxon>
        <taxon>Dothideomycetidae</taxon>
        <taxon>Mycosphaerellales</taxon>
        <taxon>Mycosphaerellaceae</taxon>
        <taxon>Fulvia</taxon>
    </lineage>
</organism>
<dbReference type="GO" id="GO:0000981">
    <property type="term" value="F:DNA-binding transcription factor activity, RNA polymerase II-specific"/>
    <property type="evidence" value="ECO:0007669"/>
    <property type="project" value="InterPro"/>
</dbReference>
<keyword evidence="2" id="KW-0805">Transcription regulation</keyword>
<evidence type="ECO:0000256" key="1">
    <source>
        <dbReference type="ARBA" id="ARBA00022723"/>
    </source>
</evidence>
<dbReference type="SMART" id="SM00066">
    <property type="entry name" value="GAL4"/>
    <property type="match status" value="1"/>
</dbReference>
<dbReference type="Proteomes" id="UP000756132">
    <property type="component" value="Chromosome 4"/>
</dbReference>
<keyword evidence="1" id="KW-0479">Metal-binding</keyword>
<feature type="domain" description="Zn(2)-C6 fungal-type" evidence="7">
    <location>
        <begin position="9"/>
        <end position="39"/>
    </location>
</feature>
<dbReference type="PROSITE" id="PS50048">
    <property type="entry name" value="ZN2_CY6_FUNGAL_2"/>
    <property type="match status" value="1"/>
</dbReference>
<evidence type="ECO:0000256" key="2">
    <source>
        <dbReference type="ARBA" id="ARBA00023015"/>
    </source>
</evidence>
<protein>
    <submittedName>
        <fullName evidence="8">Hps1-dma1 cluster transcription factor tfc7</fullName>
    </submittedName>
</protein>
<dbReference type="RefSeq" id="XP_047760190.1">
    <property type="nucleotide sequence ID" value="XM_047904213.1"/>
</dbReference>
<dbReference type="PANTHER" id="PTHR31069:SF31">
    <property type="entry name" value="MONODICTYPHENONE CLUSTER TRANSCRIPTION FACTOR-RELATED"/>
    <property type="match status" value="1"/>
</dbReference>
<keyword evidence="5" id="KW-0539">Nucleus</keyword>
<evidence type="ECO:0000256" key="3">
    <source>
        <dbReference type="ARBA" id="ARBA00023125"/>
    </source>
</evidence>
<dbReference type="OrthoDB" id="2943660at2759"/>
<dbReference type="InterPro" id="IPR050675">
    <property type="entry name" value="OAF3"/>
</dbReference>
<evidence type="ECO:0000256" key="4">
    <source>
        <dbReference type="ARBA" id="ARBA00023163"/>
    </source>
</evidence>
<dbReference type="PANTHER" id="PTHR31069">
    <property type="entry name" value="OLEATE-ACTIVATED TRANSCRIPTION FACTOR 1-RELATED"/>
    <property type="match status" value="1"/>
</dbReference>